<dbReference type="EMBL" id="JAGGLJ010000002">
    <property type="protein sequence ID" value="MBP2024752.1"/>
    <property type="molecule type" value="Genomic_DNA"/>
</dbReference>
<sequence>MIIKIYSDAVCPWSYGEEKVLRAIDYIYYGKIKFRNIMGGLFSDYRDLLPINMKDQDSEEMANKILYEMWLTGYNFHNMPINKEYPKLLSPIKDSIYPIDIAFVAARLTNEELANKYLRALREATILEGRNTMKSDVQIEIAKEVGLDEKEYINNLENFARDEFLEDRMDSFDHRFTLFPNFVYINKEGKEKILKGYQKLEDLIEFIDENSNNSFKKREIKLSELEILEFIKEYKKVFDAEIYQIFKDKKKVNEILEDLVKSKKIEKNLIGTGIEFKIIK</sequence>
<evidence type="ECO:0000313" key="2">
    <source>
        <dbReference type="Proteomes" id="UP001519306"/>
    </source>
</evidence>
<comment type="caution">
    <text evidence="1">The sequence shown here is derived from an EMBL/GenBank/DDBJ whole genome shotgun (WGS) entry which is preliminary data.</text>
</comment>
<dbReference type="Gene3D" id="3.40.30.10">
    <property type="entry name" value="Glutaredoxin"/>
    <property type="match status" value="1"/>
</dbReference>
<proteinExistence type="predicted"/>
<dbReference type="InterPro" id="IPR036249">
    <property type="entry name" value="Thioredoxin-like_sf"/>
</dbReference>
<dbReference type="RefSeq" id="WP_210060061.1">
    <property type="nucleotide sequence ID" value="NZ_JAGGLJ010000002.1"/>
</dbReference>
<accession>A0ABS4KAH4</accession>
<dbReference type="Proteomes" id="UP001519306">
    <property type="component" value="Unassembled WGS sequence"/>
</dbReference>
<reference evidence="1 2" key="1">
    <citation type="submission" date="2021-03" db="EMBL/GenBank/DDBJ databases">
        <title>Genomic Encyclopedia of Type Strains, Phase IV (KMG-IV): sequencing the most valuable type-strain genomes for metagenomic binning, comparative biology and taxonomic classification.</title>
        <authorList>
            <person name="Goeker M."/>
        </authorList>
    </citation>
    <scope>NUCLEOTIDE SEQUENCE [LARGE SCALE GENOMIC DNA]</scope>
    <source>
        <strain evidence="1 2">DSM 27563</strain>
    </source>
</reference>
<evidence type="ECO:0000313" key="1">
    <source>
        <dbReference type="EMBL" id="MBP2024752.1"/>
    </source>
</evidence>
<keyword evidence="2" id="KW-1185">Reference proteome</keyword>
<protein>
    <submittedName>
        <fullName evidence="1">Protein-disulfide isomerase-like protein with CxxC motif</fullName>
    </submittedName>
</protein>
<dbReference type="SUPFAM" id="SSF52833">
    <property type="entry name" value="Thioredoxin-like"/>
    <property type="match status" value="1"/>
</dbReference>
<dbReference type="Pfam" id="PF13743">
    <property type="entry name" value="Thioredoxin_5"/>
    <property type="match status" value="1"/>
</dbReference>
<name>A0ABS4KAH4_9FIRM</name>
<gene>
    <name evidence="1" type="ORF">J2Z71_000268</name>
</gene>
<organism evidence="1 2">
    <name type="scientific">Peptoniphilus stercorisuis</name>
    <dbReference type="NCBI Taxonomy" id="1436965"/>
    <lineage>
        <taxon>Bacteria</taxon>
        <taxon>Bacillati</taxon>
        <taxon>Bacillota</taxon>
        <taxon>Tissierellia</taxon>
        <taxon>Tissierellales</taxon>
        <taxon>Peptoniphilaceae</taxon>
        <taxon>Peptoniphilus</taxon>
    </lineage>
</organism>